<evidence type="ECO:0000256" key="2">
    <source>
        <dbReference type="ARBA" id="ARBA00012438"/>
    </source>
</evidence>
<dbReference type="InterPro" id="IPR052162">
    <property type="entry name" value="Sensor_kinase/Photoreceptor"/>
</dbReference>
<keyword evidence="10" id="KW-1185">Reference proteome</keyword>
<dbReference type="SUPFAM" id="SSF55874">
    <property type="entry name" value="ATPase domain of HSP90 chaperone/DNA topoisomerase II/histidine kinase"/>
    <property type="match status" value="1"/>
</dbReference>
<dbReference type="Pfam" id="PF13426">
    <property type="entry name" value="PAS_9"/>
    <property type="match status" value="2"/>
</dbReference>
<dbReference type="InterPro" id="IPR003594">
    <property type="entry name" value="HATPase_dom"/>
</dbReference>
<dbReference type="PROSITE" id="PS50109">
    <property type="entry name" value="HIS_KIN"/>
    <property type="match status" value="1"/>
</dbReference>
<comment type="caution">
    <text evidence="9">The sequence shown here is derived from an EMBL/GenBank/DDBJ whole genome shotgun (WGS) entry which is preliminary data.</text>
</comment>
<feature type="domain" description="Histidine kinase" evidence="6">
    <location>
        <begin position="302"/>
        <end position="510"/>
    </location>
</feature>
<organism evidence="9 10">
    <name type="scientific">Sediminibacterium roseum</name>
    <dbReference type="NCBI Taxonomy" id="1978412"/>
    <lineage>
        <taxon>Bacteria</taxon>
        <taxon>Pseudomonadati</taxon>
        <taxon>Bacteroidota</taxon>
        <taxon>Chitinophagia</taxon>
        <taxon>Chitinophagales</taxon>
        <taxon>Chitinophagaceae</taxon>
        <taxon>Sediminibacterium</taxon>
    </lineage>
</organism>
<dbReference type="PANTHER" id="PTHR43304">
    <property type="entry name" value="PHYTOCHROME-LIKE PROTEIN CPH1"/>
    <property type="match status" value="1"/>
</dbReference>
<dbReference type="RefSeq" id="WP_161817252.1">
    <property type="nucleotide sequence ID" value="NZ_JAACJS010000002.1"/>
</dbReference>
<dbReference type="Pfam" id="PF02518">
    <property type="entry name" value="HATPase_c"/>
    <property type="match status" value="1"/>
</dbReference>
<evidence type="ECO:0000256" key="5">
    <source>
        <dbReference type="ARBA" id="ARBA00022777"/>
    </source>
</evidence>
<dbReference type="Gene3D" id="3.30.450.20">
    <property type="entry name" value="PAS domain"/>
    <property type="match status" value="2"/>
</dbReference>
<feature type="domain" description="PAC" evidence="8">
    <location>
        <begin position="225"/>
        <end position="277"/>
    </location>
</feature>
<feature type="domain" description="PAS" evidence="7">
    <location>
        <begin position="151"/>
        <end position="221"/>
    </location>
</feature>
<dbReference type="PROSITE" id="PS50112">
    <property type="entry name" value="PAS"/>
    <property type="match status" value="2"/>
</dbReference>
<dbReference type="SMART" id="SM00086">
    <property type="entry name" value="PAC"/>
    <property type="match status" value="1"/>
</dbReference>
<comment type="catalytic activity">
    <reaction evidence="1">
        <text>ATP + protein L-histidine = ADP + protein N-phospho-L-histidine.</text>
        <dbReference type="EC" id="2.7.13.3"/>
    </reaction>
</comment>
<dbReference type="SMART" id="SM00091">
    <property type="entry name" value="PAS"/>
    <property type="match status" value="2"/>
</dbReference>
<dbReference type="PANTHER" id="PTHR43304:SF1">
    <property type="entry name" value="PAC DOMAIN-CONTAINING PROTEIN"/>
    <property type="match status" value="1"/>
</dbReference>
<accession>A0ABW9ZPC7</accession>
<dbReference type="Gene3D" id="3.30.565.10">
    <property type="entry name" value="Histidine kinase-like ATPase, C-terminal domain"/>
    <property type="match status" value="1"/>
</dbReference>
<dbReference type="InterPro" id="IPR035965">
    <property type="entry name" value="PAS-like_dom_sf"/>
</dbReference>
<dbReference type="EC" id="2.7.13.3" evidence="2"/>
<dbReference type="CDD" id="cd00130">
    <property type="entry name" value="PAS"/>
    <property type="match status" value="2"/>
</dbReference>
<evidence type="ECO:0000313" key="10">
    <source>
        <dbReference type="Proteomes" id="UP000753802"/>
    </source>
</evidence>
<dbReference type="PRINTS" id="PR00344">
    <property type="entry name" value="BCTRLSENSOR"/>
</dbReference>
<dbReference type="InterPro" id="IPR036890">
    <property type="entry name" value="HATPase_C_sf"/>
</dbReference>
<dbReference type="PROSITE" id="PS50113">
    <property type="entry name" value="PAC"/>
    <property type="match status" value="1"/>
</dbReference>
<dbReference type="SUPFAM" id="SSF47384">
    <property type="entry name" value="Homodimeric domain of signal transducing histidine kinase"/>
    <property type="match status" value="1"/>
</dbReference>
<evidence type="ECO:0000256" key="1">
    <source>
        <dbReference type="ARBA" id="ARBA00000085"/>
    </source>
</evidence>
<name>A0ABW9ZPC7_9BACT</name>
<gene>
    <name evidence="9" type="ORF">GWC95_03375</name>
</gene>
<evidence type="ECO:0000259" key="7">
    <source>
        <dbReference type="PROSITE" id="PS50112"/>
    </source>
</evidence>
<evidence type="ECO:0000256" key="4">
    <source>
        <dbReference type="ARBA" id="ARBA00022679"/>
    </source>
</evidence>
<keyword evidence="5" id="KW-0418">Kinase</keyword>
<dbReference type="InterPro" id="IPR005467">
    <property type="entry name" value="His_kinase_dom"/>
</dbReference>
<feature type="domain" description="PAS" evidence="7">
    <location>
        <begin position="12"/>
        <end position="58"/>
    </location>
</feature>
<dbReference type="EMBL" id="JAACJS010000002">
    <property type="protein sequence ID" value="NCI48947.1"/>
    <property type="molecule type" value="Genomic_DNA"/>
</dbReference>
<evidence type="ECO:0000256" key="3">
    <source>
        <dbReference type="ARBA" id="ARBA00022553"/>
    </source>
</evidence>
<dbReference type="InterPro" id="IPR036097">
    <property type="entry name" value="HisK_dim/P_sf"/>
</dbReference>
<proteinExistence type="predicted"/>
<dbReference type="NCBIfam" id="TIGR00229">
    <property type="entry name" value="sensory_box"/>
    <property type="match status" value="1"/>
</dbReference>
<evidence type="ECO:0000259" key="8">
    <source>
        <dbReference type="PROSITE" id="PS50113"/>
    </source>
</evidence>
<evidence type="ECO:0000313" key="9">
    <source>
        <dbReference type="EMBL" id="NCI48947.1"/>
    </source>
</evidence>
<dbReference type="InterPro" id="IPR004358">
    <property type="entry name" value="Sig_transdc_His_kin-like_C"/>
</dbReference>
<keyword evidence="4" id="KW-0808">Transferase</keyword>
<dbReference type="SMART" id="SM00387">
    <property type="entry name" value="HATPase_c"/>
    <property type="match status" value="1"/>
</dbReference>
<evidence type="ECO:0000259" key="6">
    <source>
        <dbReference type="PROSITE" id="PS50109"/>
    </source>
</evidence>
<reference evidence="9 10" key="1">
    <citation type="submission" date="2020-01" db="EMBL/GenBank/DDBJ databases">
        <title>Genome analysis.</title>
        <authorList>
            <person name="Wu S."/>
            <person name="Wang G."/>
        </authorList>
    </citation>
    <scope>NUCLEOTIDE SEQUENCE [LARGE SCALE GENOMIC DNA]</scope>
    <source>
        <strain evidence="9 10">SYL130</strain>
    </source>
</reference>
<sequence length="510" mass="58116">MLPISETDFFQDIQFLQSITASIQEGVIILNNEGRIISFNEQASALLNLRSDQLLDRSPFDSAWRAFDLEGNMIESIDLPIGITMTTGKAQTNVILGIVAADNPLKWLSVNSRRVKTNADGFFVFVTFIDVTNLILTNRSLHEEQQKLKESDEKFSQSFQHSSIGMAIVAPDGALRDANESFYKMLGYTREELLQKSFQDITHPDDLEKDLSLVQSMLRKEIKTYQLEKRYIHKNGNYIWAMLSVSLVWNANDEPRFFVSQVQEITELKKLNKWLEDRNVELLKTQAALKRKIGQLKDFAGIITHDVRGPAGNIKRMLELYETAPEEETRKTAFNYLKKISNDLTNNLNELIHVLQIHLEKDIPYSQCDLATITSSVCLQLQNLVTQKQPQVTTDFEVQVISYPKVYLQSILYNLISNSLKYTRDGVTPVINIRSYTREGSTYLSVSDNGLGIDLKKHGRQLFQFQKSFHPGFDSKGIGLYLIRNQVEDLGGSITAESEENNGSTFTVRF</sequence>
<dbReference type="SUPFAM" id="SSF55785">
    <property type="entry name" value="PYP-like sensor domain (PAS domain)"/>
    <property type="match status" value="2"/>
</dbReference>
<protein>
    <recommendedName>
        <fullName evidence="2">histidine kinase</fullName>
        <ecNumber evidence="2">2.7.13.3</ecNumber>
    </recommendedName>
</protein>
<dbReference type="InterPro" id="IPR001610">
    <property type="entry name" value="PAC"/>
</dbReference>
<dbReference type="InterPro" id="IPR000700">
    <property type="entry name" value="PAS-assoc_C"/>
</dbReference>
<dbReference type="InterPro" id="IPR000014">
    <property type="entry name" value="PAS"/>
</dbReference>
<dbReference type="Proteomes" id="UP000753802">
    <property type="component" value="Unassembled WGS sequence"/>
</dbReference>
<keyword evidence="3" id="KW-0597">Phosphoprotein</keyword>